<dbReference type="GO" id="GO:0008893">
    <property type="term" value="F:guanosine-3',5'-bis(diphosphate) 3'-diphosphatase activity"/>
    <property type="evidence" value="ECO:0007669"/>
    <property type="project" value="TreeGrafter"/>
</dbReference>
<gene>
    <name evidence="2" type="ORF">E1I69_10250</name>
</gene>
<feature type="domain" description="HD/PDEase" evidence="1">
    <location>
        <begin position="23"/>
        <end position="130"/>
    </location>
</feature>
<organism evidence="2 3">
    <name type="scientific">Bacillus timonensis</name>
    <dbReference type="NCBI Taxonomy" id="1033734"/>
    <lineage>
        <taxon>Bacteria</taxon>
        <taxon>Bacillati</taxon>
        <taxon>Bacillota</taxon>
        <taxon>Bacilli</taxon>
        <taxon>Bacillales</taxon>
        <taxon>Bacillaceae</taxon>
        <taxon>Bacillus</taxon>
    </lineage>
</organism>
<keyword evidence="2" id="KW-0378">Hydrolase</keyword>
<dbReference type="PANTHER" id="PTHR46246:SF1">
    <property type="entry name" value="GUANOSINE-3',5'-BIS(DIPHOSPHATE) 3'-PYROPHOSPHOHYDROLASE MESH1"/>
    <property type="match status" value="1"/>
</dbReference>
<dbReference type="STRING" id="1033734.GCA_000285535_03252"/>
<dbReference type="Pfam" id="PF13328">
    <property type="entry name" value="HD_4"/>
    <property type="match status" value="1"/>
</dbReference>
<name>A0A4S3PTS2_9BACI</name>
<dbReference type="InterPro" id="IPR052194">
    <property type="entry name" value="MESH1"/>
</dbReference>
<dbReference type="SMART" id="SM00471">
    <property type="entry name" value="HDc"/>
    <property type="match status" value="1"/>
</dbReference>
<reference evidence="2 3" key="1">
    <citation type="journal article" date="2019" name="Indoor Air">
        <title>Impacts of indoor surface finishes on bacterial viability.</title>
        <authorList>
            <person name="Hu J."/>
            <person name="Maamar S.B."/>
            <person name="Glawe A.J."/>
            <person name="Gottel N."/>
            <person name="Gilbert J.A."/>
            <person name="Hartmann E.M."/>
        </authorList>
    </citation>
    <scope>NUCLEOTIDE SEQUENCE [LARGE SCALE GENOMIC DNA]</scope>
    <source>
        <strain evidence="2 3">AF060A6</strain>
    </source>
</reference>
<accession>A0A4S3PTS2</accession>
<dbReference type="OrthoDB" id="9802385at2"/>
<dbReference type="Proteomes" id="UP000306477">
    <property type="component" value="Unassembled WGS sequence"/>
</dbReference>
<evidence type="ECO:0000259" key="1">
    <source>
        <dbReference type="SMART" id="SM00471"/>
    </source>
</evidence>
<evidence type="ECO:0000313" key="3">
    <source>
        <dbReference type="Proteomes" id="UP000306477"/>
    </source>
</evidence>
<dbReference type="SUPFAM" id="SSF109604">
    <property type="entry name" value="HD-domain/PDEase-like"/>
    <property type="match status" value="1"/>
</dbReference>
<dbReference type="InterPro" id="IPR003607">
    <property type="entry name" value="HD/PDEase_dom"/>
</dbReference>
<dbReference type="CDD" id="cd00077">
    <property type="entry name" value="HDc"/>
    <property type="match status" value="1"/>
</dbReference>
<dbReference type="RefSeq" id="WP_136379514.1">
    <property type="nucleotide sequence ID" value="NZ_SLUB01000014.1"/>
</dbReference>
<evidence type="ECO:0000313" key="2">
    <source>
        <dbReference type="EMBL" id="THE12765.1"/>
    </source>
</evidence>
<dbReference type="EMBL" id="SLUB01000014">
    <property type="protein sequence ID" value="THE12765.1"/>
    <property type="molecule type" value="Genomic_DNA"/>
</dbReference>
<protein>
    <submittedName>
        <fullName evidence="2">Bifunctional (P)ppGpp synthetase/guanosine-3',5'-bis(Diphosphate) 3'-pyrophosphohydrolase</fullName>
    </submittedName>
</protein>
<proteinExistence type="predicted"/>
<comment type="caution">
    <text evidence="2">The sequence shown here is derived from an EMBL/GenBank/DDBJ whole genome shotgun (WGS) entry which is preliminary data.</text>
</comment>
<dbReference type="Gene3D" id="1.10.3210.10">
    <property type="entry name" value="Hypothetical protein af1432"/>
    <property type="match status" value="1"/>
</dbReference>
<dbReference type="PANTHER" id="PTHR46246">
    <property type="entry name" value="GUANOSINE-3',5'-BIS(DIPHOSPHATE) 3'-PYROPHOSPHOHYDROLASE MESH1"/>
    <property type="match status" value="1"/>
</dbReference>
<sequence length="178" mass="20363">MDMIEKAIVVASKAHDGQYRKLTNIPYITHPLGVALILMKINAREELIVAGILHDTVEDTELTLEDIQDGFGDEIAKLVEGCSEPNKSLPWEARKEHTISFLRTASEDTRTVVCADKLHNIRSIIHDYEENGDQVWQRFSRGKEKQEWYYRNIVESLGHASEFPLVGELKKEVDRLFG</sequence>
<keyword evidence="3" id="KW-1185">Reference proteome</keyword>
<dbReference type="AlphaFoldDB" id="A0A4S3PTS2"/>